<protein>
    <submittedName>
        <fullName evidence="1">Uncharacterized protein</fullName>
    </submittedName>
</protein>
<evidence type="ECO:0000313" key="1">
    <source>
        <dbReference type="EMBL" id="KAI8526622.1"/>
    </source>
</evidence>
<accession>A0ACC0LE32</accession>
<name>A0ACC0LE32_RHOML</name>
<evidence type="ECO:0000313" key="2">
    <source>
        <dbReference type="Proteomes" id="UP001062846"/>
    </source>
</evidence>
<dbReference type="EMBL" id="CM046399">
    <property type="protein sequence ID" value="KAI8526622.1"/>
    <property type="molecule type" value="Genomic_DNA"/>
</dbReference>
<dbReference type="Proteomes" id="UP001062846">
    <property type="component" value="Chromosome 12"/>
</dbReference>
<keyword evidence="2" id="KW-1185">Reference proteome</keyword>
<reference evidence="1" key="1">
    <citation type="submission" date="2022-02" db="EMBL/GenBank/DDBJ databases">
        <title>Plant Genome Project.</title>
        <authorList>
            <person name="Zhang R.-G."/>
        </authorList>
    </citation>
    <scope>NUCLEOTIDE SEQUENCE</scope>
    <source>
        <strain evidence="1">AT1</strain>
    </source>
</reference>
<organism evidence="1 2">
    <name type="scientific">Rhododendron molle</name>
    <name type="common">Chinese azalea</name>
    <name type="synonym">Azalea mollis</name>
    <dbReference type="NCBI Taxonomy" id="49168"/>
    <lineage>
        <taxon>Eukaryota</taxon>
        <taxon>Viridiplantae</taxon>
        <taxon>Streptophyta</taxon>
        <taxon>Embryophyta</taxon>
        <taxon>Tracheophyta</taxon>
        <taxon>Spermatophyta</taxon>
        <taxon>Magnoliopsida</taxon>
        <taxon>eudicotyledons</taxon>
        <taxon>Gunneridae</taxon>
        <taxon>Pentapetalae</taxon>
        <taxon>asterids</taxon>
        <taxon>Ericales</taxon>
        <taxon>Ericaceae</taxon>
        <taxon>Ericoideae</taxon>
        <taxon>Rhodoreae</taxon>
        <taxon>Rhododendron</taxon>
    </lineage>
</organism>
<sequence length="87" mass="9540">MSSAKEDCLGYAARDPSGFLSPFTNSAAGSAAGGTKDTREMLDFCAANKIYPEIEIIPIQYVNEAIERLIKSDVKYRFVIDIESSLK</sequence>
<proteinExistence type="predicted"/>
<comment type="caution">
    <text evidence="1">The sequence shown here is derived from an EMBL/GenBank/DDBJ whole genome shotgun (WGS) entry which is preliminary data.</text>
</comment>
<gene>
    <name evidence="1" type="ORF">RHMOL_Rhmol12G0010300</name>
</gene>